<name>A0A9Q9EGL3_9PEZI</name>
<reference evidence="2" key="1">
    <citation type="submission" date="2022-06" db="EMBL/GenBank/DDBJ databases">
        <title>Complete genome sequences of two strains of the flax pathogen Septoria linicola.</title>
        <authorList>
            <person name="Lapalu N."/>
            <person name="Simon A."/>
            <person name="Demenou B."/>
            <person name="Paumier D."/>
            <person name="Guillot M.-P."/>
            <person name="Gout L."/>
            <person name="Valade R."/>
        </authorList>
    </citation>
    <scope>NUCLEOTIDE SEQUENCE</scope>
    <source>
        <strain evidence="2">SE15195</strain>
    </source>
</reference>
<protein>
    <submittedName>
        <fullName evidence="2">Uncharacterized protein</fullName>
    </submittedName>
</protein>
<dbReference type="Proteomes" id="UP001056384">
    <property type="component" value="Chromosome 2"/>
</dbReference>
<evidence type="ECO:0000313" key="2">
    <source>
        <dbReference type="EMBL" id="USW49034.1"/>
    </source>
</evidence>
<dbReference type="EMBL" id="CP099419">
    <property type="protein sequence ID" value="USW49034.1"/>
    <property type="molecule type" value="Genomic_DNA"/>
</dbReference>
<sequence>MTRDTPIATRPGPLTVEDKVKLMAPPIRTPPRQIARSEYNKFTPFHDIKKDIDALIDELPADFADLVKTDNEIVIERLEARHSTQLSLYLYSPSKKPLGHRKRHLDCDRSLGHDVLDERVRVVSLEHTQATDCRSVGQTRNKSLLKRARNQLKKAIMLIIPHVRAHEEDSGTSDTKRADFHPRRQATTWRQKSEPQISWPKPAMNDRSFAKLPINHGKRNLSLPVITISETFRPRSPEDITSTLRKPLPTRHGHRHAVVIQKSPRRLPKINEVPGRQIQPHSPPRIQSQAASICDIMALEHELALADAPIAVKAAASMCLMAIAAGADFMVQDDLSRTYTREVRVRRGKAAGSRGLQEH</sequence>
<evidence type="ECO:0000256" key="1">
    <source>
        <dbReference type="SAM" id="MobiDB-lite"/>
    </source>
</evidence>
<dbReference type="AlphaFoldDB" id="A0A9Q9EGL3"/>
<evidence type="ECO:0000313" key="3">
    <source>
        <dbReference type="Proteomes" id="UP001056384"/>
    </source>
</evidence>
<feature type="compositionally biased region" description="Polar residues" evidence="1">
    <location>
        <begin position="185"/>
        <end position="196"/>
    </location>
</feature>
<keyword evidence="3" id="KW-1185">Reference proteome</keyword>
<feature type="region of interest" description="Disordered" evidence="1">
    <location>
        <begin position="183"/>
        <end position="204"/>
    </location>
</feature>
<gene>
    <name evidence="2" type="ORF">Slin15195_G023530</name>
</gene>
<dbReference type="OrthoDB" id="3643457at2759"/>
<proteinExistence type="predicted"/>
<accession>A0A9Q9EGL3</accession>
<organism evidence="2 3">
    <name type="scientific">Septoria linicola</name>
    <dbReference type="NCBI Taxonomy" id="215465"/>
    <lineage>
        <taxon>Eukaryota</taxon>
        <taxon>Fungi</taxon>
        <taxon>Dikarya</taxon>
        <taxon>Ascomycota</taxon>
        <taxon>Pezizomycotina</taxon>
        <taxon>Dothideomycetes</taxon>
        <taxon>Dothideomycetidae</taxon>
        <taxon>Mycosphaerellales</taxon>
        <taxon>Mycosphaerellaceae</taxon>
        <taxon>Septoria</taxon>
    </lineage>
</organism>